<feature type="compositionally biased region" description="Polar residues" evidence="1">
    <location>
        <begin position="302"/>
        <end position="311"/>
    </location>
</feature>
<evidence type="ECO:0000313" key="4">
    <source>
        <dbReference type="Proteomes" id="UP000732380"/>
    </source>
</evidence>
<name>A0A9P7TSY7_9HYPO</name>
<dbReference type="Pfam" id="PF10180">
    <property type="entry name" value="WKF"/>
    <property type="match status" value="1"/>
</dbReference>
<sequence length="411" mass="44312">MTSSHGANAQQVPAWKRLGLKLKQPGAAPDSAIGTPGVGHPSSSQREDQWNKRKVDASPATTPSSAFKKPRRESHAYEHTDSQPNLRKKKSVAFGDTPTKGRDATGAKDSRTNNTTNTKSPKPKKSKGPAKQQTPVAPADIKPALDYLRQWKSSRDSWKFNKNLQSLLLKRVFEADDIPTSDIGTFYEYIRDLKGFVRTRLHQTAMEIKTKDIADGSSGFPSGTKDLQSTQESYDELLSDLLSAQHLGQKRKGYDEVEFVASSEAGDVIVRRVVKRMRAELIIEDLSDGEQTETSQTTLSSGNTLAVSENPENLAADGEKSVKPNDGTAKRRRKLRVNLDDSSSSESDSESSSDSSGSSSDSDDSDGSSSDDDADGAEEDNDNDTSSSSSSSSSSSAEDSGSSSDSGDDDE</sequence>
<feature type="domain" description="WKF" evidence="2">
    <location>
        <begin position="146"/>
        <end position="208"/>
    </location>
</feature>
<feature type="region of interest" description="Disordered" evidence="1">
    <location>
        <begin position="288"/>
        <end position="411"/>
    </location>
</feature>
<evidence type="ECO:0000259" key="2">
    <source>
        <dbReference type="Pfam" id="PF10180"/>
    </source>
</evidence>
<reference evidence="3 4" key="1">
    <citation type="journal article" date="2020" name="bioRxiv">
        <title>Whole genome comparisons of ergot fungi reveals the divergence and evolution of species within the genus Claviceps are the result of varying mechanisms driving genome evolution and host range expansion.</title>
        <authorList>
            <person name="Wyka S.A."/>
            <person name="Mondo S.J."/>
            <person name="Liu M."/>
            <person name="Dettman J."/>
            <person name="Nalam V."/>
            <person name="Broders K.D."/>
        </authorList>
    </citation>
    <scope>NUCLEOTIDE SEQUENCE [LARGE SCALE GENOMIC DNA]</scope>
    <source>
        <strain evidence="3 4">LM576</strain>
    </source>
</reference>
<feature type="compositionally biased region" description="Basic and acidic residues" evidence="1">
    <location>
        <begin position="99"/>
        <end position="111"/>
    </location>
</feature>
<protein>
    <recommendedName>
        <fullName evidence="2">WKF domain-containing protein</fullName>
    </recommendedName>
</protein>
<organism evidence="3 4">
    <name type="scientific">Claviceps humidiphila</name>
    <dbReference type="NCBI Taxonomy" id="1294629"/>
    <lineage>
        <taxon>Eukaryota</taxon>
        <taxon>Fungi</taxon>
        <taxon>Dikarya</taxon>
        <taxon>Ascomycota</taxon>
        <taxon>Pezizomycotina</taxon>
        <taxon>Sordariomycetes</taxon>
        <taxon>Hypocreomycetidae</taxon>
        <taxon>Hypocreales</taxon>
        <taxon>Clavicipitaceae</taxon>
        <taxon>Claviceps</taxon>
    </lineage>
</organism>
<accession>A0A9P7TSY7</accession>
<feature type="compositionally biased region" description="Low complexity" evidence="1">
    <location>
        <begin position="292"/>
        <end position="301"/>
    </location>
</feature>
<proteinExistence type="predicted"/>
<dbReference type="PANTHER" id="PTHR22306">
    <property type="entry name" value="CHROMOSOME 7 OPEN READING FRAME 50"/>
    <property type="match status" value="1"/>
</dbReference>
<feature type="compositionally biased region" description="Basic and acidic residues" evidence="1">
    <location>
        <begin position="45"/>
        <end position="56"/>
    </location>
</feature>
<dbReference type="EMBL" id="SRQM01000216">
    <property type="protein sequence ID" value="KAG6115595.1"/>
    <property type="molecule type" value="Genomic_DNA"/>
</dbReference>
<gene>
    <name evidence="3" type="ORF">E4U13_002625</name>
</gene>
<dbReference type="InterPro" id="IPR019327">
    <property type="entry name" value="WKF"/>
</dbReference>
<feature type="compositionally biased region" description="Low complexity" evidence="1">
    <location>
        <begin position="340"/>
        <end position="360"/>
    </location>
</feature>
<evidence type="ECO:0000313" key="3">
    <source>
        <dbReference type="EMBL" id="KAG6115595.1"/>
    </source>
</evidence>
<dbReference type="PANTHER" id="PTHR22306:SF2">
    <property type="entry name" value="CHROMOSOME 7 OPEN READING FRAME 50"/>
    <property type="match status" value="1"/>
</dbReference>
<feature type="compositionally biased region" description="Acidic residues" evidence="1">
    <location>
        <begin position="361"/>
        <end position="383"/>
    </location>
</feature>
<keyword evidence="4" id="KW-1185">Reference proteome</keyword>
<feature type="region of interest" description="Disordered" evidence="1">
    <location>
        <begin position="1"/>
        <end position="141"/>
    </location>
</feature>
<evidence type="ECO:0000256" key="1">
    <source>
        <dbReference type="SAM" id="MobiDB-lite"/>
    </source>
</evidence>
<feature type="compositionally biased region" description="Polar residues" evidence="1">
    <location>
        <begin position="1"/>
        <end position="11"/>
    </location>
</feature>
<dbReference type="AlphaFoldDB" id="A0A9P7TSY7"/>
<dbReference type="Proteomes" id="UP000732380">
    <property type="component" value="Unassembled WGS sequence"/>
</dbReference>
<feature type="compositionally biased region" description="Low complexity" evidence="1">
    <location>
        <begin position="384"/>
        <end position="405"/>
    </location>
</feature>
<comment type="caution">
    <text evidence="3">The sequence shown here is derived from an EMBL/GenBank/DDBJ whole genome shotgun (WGS) entry which is preliminary data.</text>
</comment>